<feature type="domain" description="Retrotransposon gag" evidence="6">
    <location>
        <begin position="150"/>
        <end position="237"/>
    </location>
</feature>
<reference evidence="8 9" key="1">
    <citation type="submission" date="2018-04" db="EMBL/GenBank/DDBJ databases">
        <authorList>
            <person name="Vogel A."/>
        </authorList>
    </citation>
    <scope>NUCLEOTIDE SEQUENCE [LARGE SCALE GENOMIC DNA]</scope>
</reference>
<name>A0A484L2Z0_9ASTE</name>
<dbReference type="InterPro" id="IPR015943">
    <property type="entry name" value="WD40/YVTN_repeat-like_dom_sf"/>
</dbReference>
<dbReference type="EMBL" id="OOIL02000934">
    <property type="protein sequence ID" value="VFQ70699.1"/>
    <property type="molecule type" value="Genomic_DNA"/>
</dbReference>
<feature type="repeat" description="WD" evidence="4">
    <location>
        <begin position="564"/>
        <end position="596"/>
    </location>
</feature>
<feature type="compositionally biased region" description="Pro residues" evidence="5">
    <location>
        <begin position="280"/>
        <end position="297"/>
    </location>
</feature>
<dbReference type="InterPro" id="IPR036322">
    <property type="entry name" value="WD40_repeat_dom_sf"/>
</dbReference>
<dbReference type="SMART" id="SM00320">
    <property type="entry name" value="WD40"/>
    <property type="match status" value="6"/>
</dbReference>
<gene>
    <name evidence="8" type="ORF">CCAM_LOCUS12475</name>
</gene>
<keyword evidence="2 4" id="KW-0853">WD repeat</keyword>
<dbReference type="Pfam" id="PF03732">
    <property type="entry name" value="Retrotrans_gag"/>
    <property type="match status" value="1"/>
</dbReference>
<dbReference type="Pfam" id="PF00400">
    <property type="entry name" value="WD40"/>
    <property type="match status" value="1"/>
</dbReference>
<feature type="domain" description="EIPR1-like beta-propeller" evidence="7">
    <location>
        <begin position="321"/>
        <end position="596"/>
    </location>
</feature>
<evidence type="ECO:0000313" key="8">
    <source>
        <dbReference type="EMBL" id="VFQ70699.1"/>
    </source>
</evidence>
<feature type="region of interest" description="Disordered" evidence="5">
    <location>
        <begin position="271"/>
        <end position="314"/>
    </location>
</feature>
<protein>
    <submittedName>
        <fullName evidence="8">Uncharacterized protein</fullName>
    </submittedName>
</protein>
<keyword evidence="9" id="KW-1185">Reference proteome</keyword>
<dbReference type="SUPFAM" id="SSF50978">
    <property type="entry name" value="WD40 repeat-like"/>
    <property type="match status" value="1"/>
</dbReference>
<dbReference type="Gene3D" id="2.130.10.10">
    <property type="entry name" value="YVTN repeat-like/Quinoprotein amine dehydrogenase"/>
    <property type="match status" value="1"/>
</dbReference>
<evidence type="ECO:0000256" key="5">
    <source>
        <dbReference type="SAM" id="MobiDB-lite"/>
    </source>
</evidence>
<evidence type="ECO:0000256" key="2">
    <source>
        <dbReference type="ARBA" id="ARBA00022574"/>
    </source>
</evidence>
<evidence type="ECO:0000256" key="3">
    <source>
        <dbReference type="ARBA" id="ARBA00022737"/>
    </source>
</evidence>
<evidence type="ECO:0000259" key="6">
    <source>
        <dbReference type="Pfam" id="PF03732"/>
    </source>
</evidence>
<keyword evidence="3" id="KW-0677">Repeat</keyword>
<dbReference type="Pfam" id="PF23609">
    <property type="entry name" value="Beta-prop_EIPR1"/>
    <property type="match status" value="1"/>
</dbReference>
<comment type="similarity">
    <text evidence="1">Belongs to the WD repeat EIPR1 family.</text>
</comment>
<dbReference type="Proteomes" id="UP000595140">
    <property type="component" value="Unassembled WGS sequence"/>
</dbReference>
<dbReference type="OrthoDB" id="196957at2759"/>
<dbReference type="InterPro" id="IPR059104">
    <property type="entry name" value="Beta-prop_EIPR1-like"/>
</dbReference>
<evidence type="ECO:0000256" key="1">
    <source>
        <dbReference type="ARBA" id="ARBA00005672"/>
    </source>
</evidence>
<dbReference type="AlphaFoldDB" id="A0A484L2Z0"/>
<proteinExistence type="inferred from homology"/>
<feature type="compositionally biased region" description="Low complexity" evidence="5">
    <location>
        <begin position="305"/>
        <end position="314"/>
    </location>
</feature>
<accession>A0A484L2Z0</accession>
<dbReference type="PROSITE" id="PS50082">
    <property type="entry name" value="WD_REPEATS_2"/>
    <property type="match status" value="1"/>
</dbReference>
<dbReference type="InterPro" id="IPR040323">
    <property type="entry name" value="EIPR1"/>
</dbReference>
<dbReference type="FunFam" id="2.130.10.10:FF:000352">
    <property type="entry name" value="WD repeat-containing protein DWA2"/>
    <property type="match status" value="1"/>
</dbReference>
<evidence type="ECO:0000259" key="7">
    <source>
        <dbReference type="Pfam" id="PF23609"/>
    </source>
</evidence>
<dbReference type="GO" id="GO:0016567">
    <property type="term" value="P:protein ubiquitination"/>
    <property type="evidence" value="ECO:0007669"/>
    <property type="project" value="TreeGrafter"/>
</dbReference>
<dbReference type="InterPro" id="IPR001680">
    <property type="entry name" value="WD40_rpt"/>
</dbReference>
<dbReference type="PANTHER" id="PTHR14205:SF15">
    <property type="entry name" value="EARP AND GARP COMPLEX-INTERACTING PROTEIN 1"/>
    <property type="match status" value="1"/>
</dbReference>
<organism evidence="8 9">
    <name type="scientific">Cuscuta campestris</name>
    <dbReference type="NCBI Taxonomy" id="132261"/>
    <lineage>
        <taxon>Eukaryota</taxon>
        <taxon>Viridiplantae</taxon>
        <taxon>Streptophyta</taxon>
        <taxon>Embryophyta</taxon>
        <taxon>Tracheophyta</taxon>
        <taxon>Spermatophyta</taxon>
        <taxon>Magnoliopsida</taxon>
        <taxon>eudicotyledons</taxon>
        <taxon>Gunneridae</taxon>
        <taxon>Pentapetalae</taxon>
        <taxon>asterids</taxon>
        <taxon>lamiids</taxon>
        <taxon>Solanales</taxon>
        <taxon>Convolvulaceae</taxon>
        <taxon>Cuscuteae</taxon>
        <taxon>Cuscuta</taxon>
        <taxon>Cuscuta subgen. Grammica</taxon>
        <taxon>Cuscuta sect. Cleistogrammica</taxon>
    </lineage>
</organism>
<dbReference type="PANTHER" id="PTHR14205">
    <property type="entry name" value="WD-REPEAT PROTEIN"/>
    <property type="match status" value="1"/>
</dbReference>
<sequence length="665" mass="74802">MAYLHTATRGQAQCASFAGPSKNLRDPTGFHHEGLVKEMSQAPEHGQVGPQGEPEFVSMHTEASSFTPQQEVPEPQVPQLNALPQAVPFLQPQLAANMLQFLHQMDGAYIPPPPPVVVVTIEKLKKNEAEEFRGDQIAEPMVAKRWLEHDVAYDWWKRARANVPEPVPWAIFDELFREEYVPEHFMEKKHDEFMKFTQGELTLPEYRQKFDELPEFGRDLVPTMEKRCKRFREGLRPDLSSGLVSASKNDINDLYKQALELQTALLRKAEYEQAQTTHLRPPPPPRSNSSKPPPVPNPGSRARRSVVSVTSPSRFKMQGGSTGVGYGLKYQARCIADVKADTDHTSFLAGTLSLKEENEVHLIRLSAGGTELICEGLFSHPNEIWDLASCPFDQRIFSTVFSSGETYGAAIWQVPELYGQLNSPQLECMASLDAHNSKIRCTLWWSTGRHDKLVTIDEQNVFLWSFDASKKTAQVQAQESAGLLHSLSGGAWDPHDYNALALTCDASVQFWDLRAMKKTNSIERAHVQNVDYDAKKKYMLVTAEAESGIHIWDLRMTKFPVLELPGHAHWTWNVKCNPDYEGLILSSGTDSAVNLWLTSASGADLTSESLESSTSQVDPLLNSFSDYEDSVYGLAWSYREPWMFASLSYDGRVVVESIKPHLPRR</sequence>
<evidence type="ECO:0000313" key="9">
    <source>
        <dbReference type="Proteomes" id="UP000595140"/>
    </source>
</evidence>
<dbReference type="InterPro" id="IPR005162">
    <property type="entry name" value="Retrotrans_gag_dom"/>
</dbReference>
<evidence type="ECO:0000256" key="4">
    <source>
        <dbReference type="PROSITE-ProRule" id="PRU00221"/>
    </source>
</evidence>